<evidence type="ECO:0000313" key="2">
    <source>
        <dbReference type="Proteomes" id="UP001392318"/>
    </source>
</evidence>
<accession>A0ACC6RFU0</accession>
<proteinExistence type="predicted"/>
<organism evidence="1 2">
    <name type="scientific">Paraburkholderia unamae</name>
    <dbReference type="NCBI Taxonomy" id="219649"/>
    <lineage>
        <taxon>Bacteria</taxon>
        <taxon>Pseudomonadati</taxon>
        <taxon>Pseudomonadota</taxon>
        <taxon>Betaproteobacteria</taxon>
        <taxon>Burkholderiales</taxon>
        <taxon>Burkholderiaceae</taxon>
        <taxon>Paraburkholderia</taxon>
    </lineage>
</organism>
<gene>
    <name evidence="1" type="ORF">VSR83_09580</name>
</gene>
<protein>
    <submittedName>
        <fullName evidence="1">RraA family protein</fullName>
    </submittedName>
</protein>
<keyword evidence="2" id="KW-1185">Reference proteome</keyword>
<dbReference type="EMBL" id="JAYMRU010000005">
    <property type="protein sequence ID" value="MEM5400334.1"/>
    <property type="molecule type" value="Genomic_DNA"/>
</dbReference>
<evidence type="ECO:0000313" key="1">
    <source>
        <dbReference type="EMBL" id="MEM5400334.1"/>
    </source>
</evidence>
<reference evidence="1" key="1">
    <citation type="submission" date="2024-01" db="EMBL/GenBank/DDBJ databases">
        <title>The diversity of rhizobia nodulating Mimosa spp. in eleven states of Brazil covering several biomes is determined by host plant, location, and edaphic factors.</title>
        <authorList>
            <person name="Rouws L."/>
            <person name="Barauna A."/>
            <person name="Beukes C."/>
            <person name="De Faria S.M."/>
            <person name="Gross E."/>
            <person name="Dos Reis Junior F.B."/>
            <person name="Simon M."/>
            <person name="Maluk M."/>
            <person name="Odee D.W."/>
            <person name="Kenicer G."/>
            <person name="Young J.P.W."/>
            <person name="Reis V.M."/>
            <person name="Zilli J."/>
            <person name="James E.K."/>
        </authorList>
    </citation>
    <scope>NUCLEOTIDE SEQUENCE</scope>
    <source>
        <strain evidence="1">JPY452</strain>
    </source>
</reference>
<comment type="caution">
    <text evidence="1">The sequence shown here is derived from an EMBL/GenBank/DDBJ whole genome shotgun (WGS) entry which is preliminary data.</text>
</comment>
<dbReference type="Proteomes" id="UP001392318">
    <property type="component" value="Unassembled WGS sequence"/>
</dbReference>
<sequence length="226" mass="24762">MTTNDNPATRSDRNVERAGKLDTATLSDALDKLGINGQCYKVKARSTDFRLAGRAWTIKYGPAANPPGTVGDYIDDVPEGAVIVLDNGGREDATVWGDILTEIAHRRGIAGTVINGICRDVALCLKLGYPIFSRDHWMRTGKDRVQVEATNIPVNIGEARVQPGDILRGDADGVIVIPHEHEDAVLEAAETIHHAEEAIREACRGGMRLDEARKQFKYHQLQTRGK</sequence>
<name>A0ACC6RFU0_9BURK</name>